<dbReference type="EMBL" id="JAIXCQ010000018">
    <property type="protein sequence ID" value="MCA5895166.1"/>
    <property type="molecule type" value="Genomic_DNA"/>
</dbReference>
<evidence type="ECO:0000256" key="7">
    <source>
        <dbReference type="ARBA" id="ARBA00023136"/>
    </source>
</evidence>
<comment type="subcellular location">
    <subcellularLocation>
        <location evidence="1">Cell membrane</location>
        <topology evidence="1">Multi-pass membrane protein</topology>
    </subcellularLocation>
</comment>
<dbReference type="Pfam" id="PF03595">
    <property type="entry name" value="SLAC1"/>
    <property type="match status" value="1"/>
</dbReference>
<dbReference type="RefSeq" id="WP_225566898.1">
    <property type="nucleotide sequence ID" value="NZ_JAIXCQ010000018.1"/>
</dbReference>
<feature type="transmembrane region" description="Helical" evidence="8">
    <location>
        <begin position="216"/>
        <end position="237"/>
    </location>
</feature>
<accession>A0ABS7ZJG2</accession>
<evidence type="ECO:0000256" key="4">
    <source>
        <dbReference type="ARBA" id="ARBA00022475"/>
    </source>
</evidence>
<evidence type="ECO:0000313" key="10">
    <source>
        <dbReference type="Proteomes" id="UP001319870"/>
    </source>
</evidence>
<keyword evidence="5 8" id="KW-0812">Transmembrane</keyword>
<protein>
    <submittedName>
        <fullName evidence="9">Tellurite resistance/C4-dicarboxylate transporter family protein</fullName>
    </submittedName>
</protein>
<dbReference type="Proteomes" id="UP001319870">
    <property type="component" value="Unassembled WGS sequence"/>
</dbReference>
<keyword evidence="3" id="KW-0813">Transport</keyword>
<evidence type="ECO:0000256" key="2">
    <source>
        <dbReference type="ARBA" id="ARBA00008566"/>
    </source>
</evidence>
<evidence type="ECO:0000256" key="8">
    <source>
        <dbReference type="SAM" id="Phobius"/>
    </source>
</evidence>
<keyword evidence="7 8" id="KW-0472">Membrane</keyword>
<comment type="caution">
    <text evidence="9">The sequence shown here is derived from an EMBL/GenBank/DDBJ whole genome shotgun (WGS) entry which is preliminary data.</text>
</comment>
<feature type="transmembrane region" description="Helical" evidence="8">
    <location>
        <begin position="317"/>
        <end position="338"/>
    </location>
</feature>
<proteinExistence type="inferred from homology"/>
<reference evidence="9 10" key="1">
    <citation type="submission" date="2021-09" db="EMBL/GenBank/DDBJ databases">
        <title>Isoptericola luteus sp. nov., a novel bacterium isolated from Harbin, the capital city of Heilongjiang province.</title>
        <authorList>
            <person name="Li J."/>
        </authorList>
    </citation>
    <scope>NUCLEOTIDE SEQUENCE [LARGE SCALE GENOMIC DNA]</scope>
    <source>
        <strain evidence="9 10">NEAU-Y5</strain>
    </source>
</reference>
<evidence type="ECO:0000256" key="1">
    <source>
        <dbReference type="ARBA" id="ARBA00004651"/>
    </source>
</evidence>
<feature type="transmembrane region" description="Helical" evidence="8">
    <location>
        <begin position="12"/>
        <end position="35"/>
    </location>
</feature>
<feature type="transmembrane region" description="Helical" evidence="8">
    <location>
        <begin position="110"/>
        <end position="134"/>
    </location>
</feature>
<keyword evidence="10" id="KW-1185">Reference proteome</keyword>
<gene>
    <name evidence="9" type="ORF">LEP48_17700</name>
</gene>
<keyword evidence="6 8" id="KW-1133">Transmembrane helix</keyword>
<evidence type="ECO:0000313" key="9">
    <source>
        <dbReference type="EMBL" id="MCA5895166.1"/>
    </source>
</evidence>
<organism evidence="9 10">
    <name type="scientific">Isoptericola luteus</name>
    <dbReference type="NCBI Taxonomy" id="2879484"/>
    <lineage>
        <taxon>Bacteria</taxon>
        <taxon>Bacillati</taxon>
        <taxon>Actinomycetota</taxon>
        <taxon>Actinomycetes</taxon>
        <taxon>Micrococcales</taxon>
        <taxon>Promicromonosporaceae</taxon>
        <taxon>Isoptericola</taxon>
    </lineage>
</organism>
<dbReference type="CDD" id="cd09319">
    <property type="entry name" value="TDT_like_1"/>
    <property type="match status" value="1"/>
</dbReference>
<dbReference type="InterPro" id="IPR051629">
    <property type="entry name" value="Sulfite_efflux_TDT"/>
</dbReference>
<dbReference type="InterPro" id="IPR004695">
    <property type="entry name" value="SLAC1/Mae1/Ssu1/TehA"/>
</dbReference>
<comment type="similarity">
    <text evidence="2">Belongs to the tellurite-resistance/dicarboxylate transporter (TDT) family.</text>
</comment>
<feature type="transmembrane region" description="Helical" evidence="8">
    <location>
        <begin position="146"/>
        <end position="166"/>
    </location>
</feature>
<feature type="transmembrane region" description="Helical" evidence="8">
    <location>
        <begin position="178"/>
        <end position="204"/>
    </location>
</feature>
<evidence type="ECO:0000256" key="5">
    <source>
        <dbReference type="ARBA" id="ARBA00022692"/>
    </source>
</evidence>
<keyword evidence="4" id="KW-1003">Cell membrane</keyword>
<name>A0ABS7ZJG2_9MICO</name>
<dbReference type="InterPro" id="IPR038665">
    <property type="entry name" value="Voltage-dep_anion_channel_sf"/>
</dbReference>
<evidence type="ECO:0000256" key="6">
    <source>
        <dbReference type="ARBA" id="ARBA00022989"/>
    </source>
</evidence>
<dbReference type="PANTHER" id="PTHR31686:SF1">
    <property type="entry name" value="SULFITE EFFLUX PUMP SSU1"/>
    <property type="match status" value="1"/>
</dbReference>
<dbReference type="Gene3D" id="1.50.10.150">
    <property type="entry name" value="Voltage-dependent anion channel"/>
    <property type="match status" value="1"/>
</dbReference>
<feature type="transmembrane region" description="Helical" evidence="8">
    <location>
        <begin position="41"/>
        <end position="63"/>
    </location>
</feature>
<feature type="transmembrane region" description="Helical" evidence="8">
    <location>
        <begin position="249"/>
        <end position="274"/>
    </location>
</feature>
<evidence type="ECO:0000256" key="3">
    <source>
        <dbReference type="ARBA" id="ARBA00022448"/>
    </source>
</evidence>
<dbReference type="PANTHER" id="PTHR31686">
    <property type="match status" value="1"/>
</dbReference>
<feature type="transmembrane region" description="Helical" evidence="8">
    <location>
        <begin position="83"/>
        <end position="104"/>
    </location>
</feature>
<feature type="transmembrane region" description="Helical" evidence="8">
    <location>
        <begin position="286"/>
        <end position="305"/>
    </location>
</feature>
<sequence length="356" mass="38291">MSRGAERWSAALVRTLFPGIFAMVMATGIIAIGAGLLGLRWLALGLHGIAAVMYVVLTVLVVARAVTRPRELWKDLTSHARGFAFLTIVAGTGVLADGIGLLYGRWGVTAAFGVVGTVLWFVLVYVVLVATIVGQTKPGLERGINGTWFLLTVSTQSLAVLMALLLGRAGEHSDMLAFGAVAVFMLGVLLYVIVMTMVFLRWTFLRLTPDEADPPVWIAAGALAITVLAGSNLMLAADGSSRIAGLLPFLEGIVIMAWGTSTFWFPLMIAISVWRHLVRRLPLRYHPANWSMVFPIGMYGVATIRMRDAIDLEPLGWVAPLVLALALAAWLPTFVGMLRRLVVGRRSGTEAVSAPA</sequence>